<protein>
    <submittedName>
        <fullName evidence="2">DUF1801 domain-containing protein</fullName>
    </submittedName>
</protein>
<name>A0ABT6Y3G9_9BACT</name>
<keyword evidence="3" id="KW-1185">Reference proteome</keyword>
<sequence length="118" mass="13832">MEKHRFLSVDEYESQFPEEVQLIVGQIRDLIKETAPEAQECISYNMPAYKYKGVLVYFAAYKNHIGFYPTGSGIKHFESELGPYKWAKGSIQFPLNQEIPFDLIQKMVTYRLEENRSK</sequence>
<feature type="domain" description="YdhG-like" evidence="1">
    <location>
        <begin position="24"/>
        <end position="111"/>
    </location>
</feature>
<accession>A0ABT6Y3G9</accession>
<dbReference type="RefSeq" id="WP_283343369.1">
    <property type="nucleotide sequence ID" value="NZ_JASHIF010000002.1"/>
</dbReference>
<dbReference type="InterPro" id="IPR014922">
    <property type="entry name" value="YdhG-like"/>
</dbReference>
<proteinExistence type="predicted"/>
<comment type="caution">
    <text evidence="2">The sequence shown here is derived from an EMBL/GenBank/DDBJ whole genome shotgun (WGS) entry which is preliminary data.</text>
</comment>
<evidence type="ECO:0000259" key="1">
    <source>
        <dbReference type="Pfam" id="PF08818"/>
    </source>
</evidence>
<evidence type="ECO:0000313" key="2">
    <source>
        <dbReference type="EMBL" id="MDI9858110.1"/>
    </source>
</evidence>
<dbReference type="Gene3D" id="3.90.1150.200">
    <property type="match status" value="1"/>
</dbReference>
<dbReference type="EMBL" id="JASHIF010000002">
    <property type="protein sequence ID" value="MDI9858110.1"/>
    <property type="molecule type" value="Genomic_DNA"/>
</dbReference>
<dbReference type="SUPFAM" id="SSF159888">
    <property type="entry name" value="YdhG-like"/>
    <property type="match status" value="1"/>
</dbReference>
<dbReference type="Proteomes" id="UP001236507">
    <property type="component" value="Unassembled WGS sequence"/>
</dbReference>
<organism evidence="2 3">
    <name type="scientific">Flectobacillus roseus</name>
    <dbReference type="NCBI Taxonomy" id="502259"/>
    <lineage>
        <taxon>Bacteria</taxon>
        <taxon>Pseudomonadati</taxon>
        <taxon>Bacteroidota</taxon>
        <taxon>Cytophagia</taxon>
        <taxon>Cytophagales</taxon>
        <taxon>Flectobacillaceae</taxon>
        <taxon>Flectobacillus</taxon>
    </lineage>
</organism>
<gene>
    <name evidence="2" type="ORF">QM524_02700</name>
</gene>
<evidence type="ECO:0000313" key="3">
    <source>
        <dbReference type="Proteomes" id="UP001236507"/>
    </source>
</evidence>
<reference evidence="2 3" key="1">
    <citation type="submission" date="2023-05" db="EMBL/GenBank/DDBJ databases">
        <title>Novel species of genus Flectobacillus isolated from stream in China.</title>
        <authorList>
            <person name="Lu H."/>
        </authorList>
    </citation>
    <scope>NUCLEOTIDE SEQUENCE [LARGE SCALE GENOMIC DNA]</scope>
    <source>
        <strain evidence="2 3">KCTC 42575</strain>
    </source>
</reference>
<dbReference type="Pfam" id="PF08818">
    <property type="entry name" value="DUF1801"/>
    <property type="match status" value="1"/>
</dbReference>